<evidence type="ECO:0000256" key="6">
    <source>
        <dbReference type="ARBA" id="ARBA00022833"/>
    </source>
</evidence>
<evidence type="ECO:0000256" key="4">
    <source>
        <dbReference type="ARBA" id="ARBA00022764"/>
    </source>
</evidence>
<dbReference type="PIRSF" id="PIRSF018455">
    <property type="entry name" value="MepA"/>
    <property type="match status" value="1"/>
</dbReference>
<evidence type="ECO:0000256" key="5">
    <source>
        <dbReference type="ARBA" id="ARBA00022801"/>
    </source>
</evidence>
<sequence length="298" mass="33576">MILNDDSEVIMLASKLWGILRRTLAIVGLNLLVSSAAIANLWEAADTPYVSQASAIGSYANGCLKGAEALPLNGNGYQVIRPQRQRYYGHPELIEFIEQYSTSLNRLGSDDILIADMSMPRGGNFTQGHTSHQIGLDVDIWLKLTAEPLLDSEREQPTPLKLVNQKQFKLDTQLWSNTQTQMVKLAAQDARVARIFVSPVIKQHLCDLGLDDDAWLEKVRPWWGHTYHMHVRLRCPKGDEFCREQAKIPKGNGCSELSWWRQRLTQAKVAKVEKPKVKPKQVKAKRKPKLCEAVVAAK</sequence>
<dbReference type="GO" id="GO:0030288">
    <property type="term" value="C:outer membrane-bounded periplasmic space"/>
    <property type="evidence" value="ECO:0007669"/>
    <property type="project" value="InterPro"/>
</dbReference>
<dbReference type="Gene3D" id="3.30.1380.10">
    <property type="match status" value="1"/>
</dbReference>
<dbReference type="GO" id="GO:0046872">
    <property type="term" value="F:metal ion binding"/>
    <property type="evidence" value="ECO:0007669"/>
    <property type="project" value="UniProtKB-KW"/>
</dbReference>
<keyword evidence="7" id="KW-0482">Metalloprotease</keyword>
<dbReference type="AlphaFoldDB" id="B0TS44"/>
<organism evidence="9 10">
    <name type="scientific">Shewanella halifaxensis (strain HAW-EB4)</name>
    <dbReference type="NCBI Taxonomy" id="458817"/>
    <lineage>
        <taxon>Bacteria</taxon>
        <taxon>Pseudomonadati</taxon>
        <taxon>Pseudomonadota</taxon>
        <taxon>Gammaproteobacteria</taxon>
        <taxon>Alteromonadales</taxon>
        <taxon>Shewanellaceae</taxon>
        <taxon>Shewanella</taxon>
    </lineage>
</organism>
<evidence type="ECO:0000313" key="10">
    <source>
        <dbReference type="Proteomes" id="UP000001317"/>
    </source>
</evidence>
<keyword evidence="10" id="KW-1185">Reference proteome</keyword>
<reference evidence="9" key="1">
    <citation type="submission" date="2008-01" db="EMBL/GenBank/DDBJ databases">
        <title>Complete sequence of Shewanella halifaxensis HAW-EB4.</title>
        <authorList>
            <consortium name="US DOE Joint Genome Institute"/>
            <person name="Copeland A."/>
            <person name="Lucas S."/>
            <person name="Lapidus A."/>
            <person name="Glavina del Rio T."/>
            <person name="Dalin E."/>
            <person name="Tice H."/>
            <person name="Bruce D."/>
            <person name="Goodwin L."/>
            <person name="Pitluck S."/>
            <person name="Sims D."/>
            <person name="Brettin T."/>
            <person name="Detter J.C."/>
            <person name="Han C."/>
            <person name="Kuske C.R."/>
            <person name="Schmutz J."/>
            <person name="Larimer F."/>
            <person name="Land M."/>
            <person name="Hauser L."/>
            <person name="Kyrpides N."/>
            <person name="Kim E."/>
            <person name="Zhao J.-S."/>
            <person name="Richardson P."/>
        </authorList>
    </citation>
    <scope>NUCLEOTIDE SEQUENCE [LARGE SCALE GENOMIC DNA]</scope>
    <source>
        <strain evidence="9">HAW-EB4</strain>
    </source>
</reference>
<dbReference type="STRING" id="458817.Shal_0604"/>
<dbReference type="SUPFAM" id="SSF55166">
    <property type="entry name" value="Hedgehog/DD-peptidase"/>
    <property type="match status" value="1"/>
</dbReference>
<dbReference type="RefSeq" id="WP_012275733.1">
    <property type="nucleotide sequence ID" value="NC_010334.1"/>
</dbReference>
<feature type="disulfide bond" evidence="8">
    <location>
        <begin position="235"/>
        <end position="242"/>
    </location>
</feature>
<accession>B0TS44</accession>
<evidence type="ECO:0000256" key="2">
    <source>
        <dbReference type="ARBA" id="ARBA00022723"/>
    </source>
</evidence>
<evidence type="ECO:0000256" key="3">
    <source>
        <dbReference type="ARBA" id="ARBA00022729"/>
    </source>
</evidence>
<dbReference type="Proteomes" id="UP000001317">
    <property type="component" value="Chromosome"/>
</dbReference>
<dbReference type="InterPro" id="IPR005073">
    <property type="entry name" value="Peptidase_M74"/>
</dbReference>
<dbReference type="GO" id="GO:0006508">
    <property type="term" value="P:proteolysis"/>
    <property type="evidence" value="ECO:0007669"/>
    <property type="project" value="UniProtKB-KW"/>
</dbReference>
<keyword evidence="6" id="KW-0862">Zinc</keyword>
<dbReference type="NCBIfam" id="NF006947">
    <property type="entry name" value="PRK09429.1"/>
    <property type="match status" value="1"/>
</dbReference>
<name>B0TS44_SHEHH</name>
<keyword evidence="1" id="KW-0645">Protease</keyword>
<keyword evidence="4" id="KW-0574">Periplasm</keyword>
<keyword evidence="3" id="KW-0732">Signal</keyword>
<dbReference type="InterPro" id="IPR009045">
    <property type="entry name" value="Zn_M74/Hedgehog-like"/>
</dbReference>
<dbReference type="GO" id="GO:0004252">
    <property type="term" value="F:serine-type endopeptidase activity"/>
    <property type="evidence" value="ECO:0007669"/>
    <property type="project" value="InterPro"/>
</dbReference>
<evidence type="ECO:0000256" key="7">
    <source>
        <dbReference type="ARBA" id="ARBA00023049"/>
    </source>
</evidence>
<dbReference type="EMBL" id="CP000931">
    <property type="protein sequence ID" value="ABZ75179.1"/>
    <property type="molecule type" value="Genomic_DNA"/>
</dbReference>
<feature type="disulfide bond" evidence="8">
    <location>
        <begin position="206"/>
        <end position="254"/>
    </location>
</feature>
<keyword evidence="8" id="KW-1015">Disulfide bond</keyword>
<dbReference type="Pfam" id="PF03411">
    <property type="entry name" value="Peptidase_M74"/>
    <property type="match status" value="1"/>
</dbReference>
<keyword evidence="5" id="KW-0378">Hydrolase</keyword>
<proteinExistence type="predicted"/>
<dbReference type="GO" id="GO:0008237">
    <property type="term" value="F:metallopeptidase activity"/>
    <property type="evidence" value="ECO:0007669"/>
    <property type="project" value="UniProtKB-KW"/>
</dbReference>
<protein>
    <submittedName>
        <fullName evidence="9">Peptidase U6 penicillin-insensitive murein endopeptidase</fullName>
    </submittedName>
</protein>
<dbReference type="HOGENOM" id="CLU_052496_0_0_6"/>
<gene>
    <name evidence="9" type="ordered locus">Shal_0604</name>
</gene>
<evidence type="ECO:0000256" key="1">
    <source>
        <dbReference type="ARBA" id="ARBA00022670"/>
    </source>
</evidence>
<evidence type="ECO:0000313" key="9">
    <source>
        <dbReference type="EMBL" id="ABZ75179.1"/>
    </source>
</evidence>
<dbReference type="KEGG" id="shl:Shal_0604"/>
<keyword evidence="2" id="KW-0479">Metal-binding</keyword>
<evidence type="ECO:0000256" key="8">
    <source>
        <dbReference type="PIRSR" id="PIRSR018455-2"/>
    </source>
</evidence>
<dbReference type="eggNOG" id="COG3770">
    <property type="taxonomic scope" value="Bacteria"/>
</dbReference>